<feature type="compositionally biased region" description="Polar residues" evidence="1">
    <location>
        <begin position="145"/>
        <end position="154"/>
    </location>
</feature>
<keyword evidence="3" id="KW-1185">Reference proteome</keyword>
<evidence type="ECO:0000313" key="3">
    <source>
        <dbReference type="Proteomes" id="UP000284706"/>
    </source>
</evidence>
<feature type="region of interest" description="Disordered" evidence="1">
    <location>
        <begin position="260"/>
        <end position="315"/>
    </location>
</feature>
<gene>
    <name evidence="2" type="ORF">CVT26_014734</name>
</gene>
<feature type="region of interest" description="Disordered" evidence="1">
    <location>
        <begin position="111"/>
        <end position="231"/>
    </location>
</feature>
<sequence length="315" mass="35954">MKFTFSWPAVSFAQRKDGDADVDMDKHRDPTERTAKALFKGRKRRGRPINANVTLDIKSRELWKKILAPHPPQPAQDKFATAKAQLEESKLGVEDMRERVNALLGMVIRSPKAKRKRRGREEEEGEEKEERKFTFRAPIAFPNPFVNTATSASTPKKKITGSAPDSPPRKHVRKHSNERNPDRNPDSNSNTDLNLPSNLKRASGTAQPEPMDAMRKWRTQKKEKTKRRKEMRRVKEFFLVGLEERGMEDREMGDVFGEREGLGFSFGAKGKGRARAREDETFDSDMQDSEDSDSDMEGVVEPARPLSGSDLTSWR</sequence>
<dbReference type="AlphaFoldDB" id="A0A409W3M8"/>
<proteinExistence type="predicted"/>
<evidence type="ECO:0000313" key="2">
    <source>
        <dbReference type="EMBL" id="PPQ73111.1"/>
    </source>
</evidence>
<dbReference type="InParanoid" id="A0A409W3M8"/>
<name>A0A409W3M8_9AGAR</name>
<reference evidence="2 3" key="1">
    <citation type="journal article" date="2018" name="Evol. Lett.">
        <title>Horizontal gene cluster transfer increased hallucinogenic mushroom diversity.</title>
        <authorList>
            <person name="Reynolds H.T."/>
            <person name="Vijayakumar V."/>
            <person name="Gluck-Thaler E."/>
            <person name="Korotkin H.B."/>
            <person name="Matheny P.B."/>
            <person name="Slot J.C."/>
        </authorList>
    </citation>
    <scope>NUCLEOTIDE SEQUENCE [LARGE SCALE GENOMIC DNA]</scope>
    <source>
        <strain evidence="2 3">SRW20</strain>
    </source>
</reference>
<dbReference type="Proteomes" id="UP000284706">
    <property type="component" value="Unassembled WGS sequence"/>
</dbReference>
<accession>A0A409W3M8</accession>
<feature type="compositionally biased region" description="Polar residues" evidence="1">
    <location>
        <begin position="186"/>
        <end position="197"/>
    </location>
</feature>
<evidence type="ECO:0000256" key="1">
    <source>
        <dbReference type="SAM" id="MobiDB-lite"/>
    </source>
</evidence>
<comment type="caution">
    <text evidence="2">The sequence shown here is derived from an EMBL/GenBank/DDBJ whole genome shotgun (WGS) entry which is preliminary data.</text>
</comment>
<feature type="compositionally biased region" description="Acidic residues" evidence="1">
    <location>
        <begin position="280"/>
        <end position="298"/>
    </location>
</feature>
<dbReference type="EMBL" id="NHYE01005422">
    <property type="protein sequence ID" value="PPQ73111.1"/>
    <property type="molecule type" value="Genomic_DNA"/>
</dbReference>
<organism evidence="2 3">
    <name type="scientific">Gymnopilus dilepis</name>
    <dbReference type="NCBI Taxonomy" id="231916"/>
    <lineage>
        <taxon>Eukaryota</taxon>
        <taxon>Fungi</taxon>
        <taxon>Dikarya</taxon>
        <taxon>Basidiomycota</taxon>
        <taxon>Agaricomycotina</taxon>
        <taxon>Agaricomycetes</taxon>
        <taxon>Agaricomycetidae</taxon>
        <taxon>Agaricales</taxon>
        <taxon>Agaricineae</taxon>
        <taxon>Hymenogastraceae</taxon>
        <taxon>Gymnopilus</taxon>
    </lineage>
</organism>
<feature type="compositionally biased region" description="Basic and acidic residues" evidence="1">
    <location>
        <begin position="175"/>
        <end position="185"/>
    </location>
</feature>
<feature type="compositionally biased region" description="Basic residues" evidence="1">
    <location>
        <begin position="216"/>
        <end position="231"/>
    </location>
</feature>
<protein>
    <submittedName>
        <fullName evidence="2">Uncharacterized protein</fullName>
    </submittedName>
</protein>